<feature type="repeat" description="Solcar" evidence="10">
    <location>
        <begin position="1"/>
        <end position="37"/>
    </location>
</feature>
<keyword evidence="4 10" id="KW-0812">Transmembrane</keyword>
<keyword evidence="7" id="KW-1133">Transmembrane helix</keyword>
<dbReference type="Proteomes" id="UP000325780">
    <property type="component" value="Unassembled WGS sequence"/>
</dbReference>
<keyword evidence="3 11" id="KW-0813">Transport</keyword>
<evidence type="ECO:0000256" key="11">
    <source>
        <dbReference type="RuleBase" id="RU000488"/>
    </source>
</evidence>
<protein>
    <submittedName>
        <fullName evidence="12">Mitochondrial carrier domain-containing protein</fullName>
    </submittedName>
</protein>
<evidence type="ECO:0000256" key="5">
    <source>
        <dbReference type="ARBA" id="ARBA00022737"/>
    </source>
</evidence>
<dbReference type="GO" id="GO:0071913">
    <property type="term" value="F:citrate secondary active transmembrane transporter activity"/>
    <property type="evidence" value="ECO:0007669"/>
    <property type="project" value="TreeGrafter"/>
</dbReference>
<reference evidence="12 13" key="1">
    <citation type="submission" date="2019-04" db="EMBL/GenBank/DDBJ databases">
        <title>Friends and foes A comparative genomics study of 23 Aspergillus species from section Flavi.</title>
        <authorList>
            <consortium name="DOE Joint Genome Institute"/>
            <person name="Kjaerbolling I."/>
            <person name="Vesth T."/>
            <person name="Frisvad J.C."/>
            <person name="Nybo J.L."/>
            <person name="Theobald S."/>
            <person name="Kildgaard S."/>
            <person name="Isbrandt T."/>
            <person name="Kuo A."/>
            <person name="Sato A."/>
            <person name="Lyhne E.K."/>
            <person name="Kogle M.E."/>
            <person name="Wiebenga A."/>
            <person name="Kun R.S."/>
            <person name="Lubbers R.J."/>
            <person name="Makela M.R."/>
            <person name="Barry K."/>
            <person name="Chovatia M."/>
            <person name="Clum A."/>
            <person name="Daum C."/>
            <person name="Haridas S."/>
            <person name="He G."/>
            <person name="LaButti K."/>
            <person name="Lipzen A."/>
            <person name="Mondo S."/>
            <person name="Riley R."/>
            <person name="Salamov A."/>
            <person name="Simmons B.A."/>
            <person name="Magnuson J.K."/>
            <person name="Henrissat B."/>
            <person name="Mortensen U.H."/>
            <person name="Larsen T.O."/>
            <person name="Devries R.P."/>
            <person name="Grigoriev I.V."/>
            <person name="Machida M."/>
            <person name="Baker S.E."/>
            <person name="Andersen M.R."/>
        </authorList>
    </citation>
    <scope>NUCLEOTIDE SEQUENCE [LARGE SCALE GENOMIC DNA]</scope>
    <source>
        <strain evidence="12 13">IBT 18842</strain>
    </source>
</reference>
<evidence type="ECO:0000256" key="6">
    <source>
        <dbReference type="ARBA" id="ARBA00022792"/>
    </source>
</evidence>
<gene>
    <name evidence="12" type="ORF">BDV25DRAFT_161404</name>
</gene>
<feature type="repeat" description="Solcar" evidence="10">
    <location>
        <begin position="46"/>
        <end position="134"/>
    </location>
</feature>
<keyword evidence="9 10" id="KW-0472">Membrane</keyword>
<dbReference type="InterPro" id="IPR049563">
    <property type="entry name" value="TXTP-like"/>
</dbReference>
<dbReference type="EMBL" id="ML742232">
    <property type="protein sequence ID" value="KAE8146984.1"/>
    <property type="molecule type" value="Genomic_DNA"/>
</dbReference>
<feature type="repeat" description="Solcar" evidence="10">
    <location>
        <begin position="144"/>
        <end position="230"/>
    </location>
</feature>
<keyword evidence="13" id="KW-1185">Reference proteome</keyword>
<comment type="similarity">
    <text evidence="2 11">Belongs to the mitochondrial carrier (TC 2.A.29) family.</text>
</comment>
<dbReference type="InterPro" id="IPR023395">
    <property type="entry name" value="MCP_dom_sf"/>
</dbReference>
<organism evidence="12 13">
    <name type="scientific">Aspergillus avenaceus</name>
    <dbReference type="NCBI Taxonomy" id="36643"/>
    <lineage>
        <taxon>Eukaryota</taxon>
        <taxon>Fungi</taxon>
        <taxon>Dikarya</taxon>
        <taxon>Ascomycota</taxon>
        <taxon>Pezizomycotina</taxon>
        <taxon>Eurotiomycetes</taxon>
        <taxon>Eurotiomycetidae</taxon>
        <taxon>Eurotiales</taxon>
        <taxon>Aspergillaceae</taxon>
        <taxon>Aspergillus</taxon>
        <taxon>Aspergillus subgen. Circumdati</taxon>
    </lineage>
</organism>
<dbReference type="PANTHER" id="PTHR45788">
    <property type="entry name" value="SUCCINATE/FUMARATE MITOCHONDRIAL TRANSPORTER-RELATED"/>
    <property type="match status" value="1"/>
</dbReference>
<evidence type="ECO:0000256" key="9">
    <source>
        <dbReference type="ARBA" id="ARBA00023136"/>
    </source>
</evidence>
<dbReference type="Pfam" id="PF00153">
    <property type="entry name" value="Mito_carr"/>
    <property type="match status" value="2"/>
</dbReference>
<dbReference type="GO" id="GO:0031966">
    <property type="term" value="C:mitochondrial membrane"/>
    <property type="evidence" value="ECO:0007669"/>
    <property type="project" value="UniProtKB-SubCell"/>
</dbReference>
<comment type="subcellular location">
    <subcellularLocation>
        <location evidence="1">Mitochondrion membrane</location>
        <topology evidence="1">Multi-pass membrane protein</topology>
    </subcellularLocation>
</comment>
<evidence type="ECO:0000256" key="3">
    <source>
        <dbReference type="ARBA" id="ARBA00022448"/>
    </source>
</evidence>
<dbReference type="GO" id="GO:0006843">
    <property type="term" value="P:mitochondrial citrate transmembrane transport"/>
    <property type="evidence" value="ECO:0007669"/>
    <property type="project" value="TreeGrafter"/>
</dbReference>
<dbReference type="InterPro" id="IPR018108">
    <property type="entry name" value="MCP_transmembrane"/>
</dbReference>
<evidence type="ECO:0000256" key="1">
    <source>
        <dbReference type="ARBA" id="ARBA00004225"/>
    </source>
</evidence>
<keyword evidence="5" id="KW-0677">Repeat</keyword>
<evidence type="ECO:0000256" key="7">
    <source>
        <dbReference type="ARBA" id="ARBA00022989"/>
    </source>
</evidence>
<keyword evidence="8" id="KW-0496">Mitochondrion</keyword>
<sequence length="237" mass="25516">MRQHGIRHLYTGSMAFCVSNASKSGVRFVAFDSARKWMPVDSSGRVTPVGNMSAGLIAGITESVLVVTPGETLKTKVIDDRAGARVYQSAGHAVRTVLRTEGVSGLYQGTLPVTLKQSSNAMVRFTSYNFFLNQLRALPASHAQGGWITVISGALAGVVTVYATMPFDTIKTRLQAVGARTRYRNSVDCLRSVLTTEGVLALWKGTTPRLARLSISGAISFAIYERVVQATESLRGE</sequence>
<evidence type="ECO:0000313" key="13">
    <source>
        <dbReference type="Proteomes" id="UP000325780"/>
    </source>
</evidence>
<accession>A0A5N6TKV7</accession>
<evidence type="ECO:0000256" key="10">
    <source>
        <dbReference type="PROSITE-ProRule" id="PRU00282"/>
    </source>
</evidence>
<dbReference type="OrthoDB" id="44467at2759"/>
<evidence type="ECO:0000313" key="12">
    <source>
        <dbReference type="EMBL" id="KAE8146984.1"/>
    </source>
</evidence>
<dbReference type="AlphaFoldDB" id="A0A5N6TKV7"/>
<keyword evidence="6" id="KW-0999">Mitochondrion inner membrane</keyword>
<evidence type="ECO:0000256" key="8">
    <source>
        <dbReference type="ARBA" id="ARBA00023128"/>
    </source>
</evidence>
<dbReference type="PANTHER" id="PTHR45788:SF4">
    <property type="entry name" value="TRICARBOXYLATE TRANSPORT PROTEIN, MITOCHONDRIAL"/>
    <property type="match status" value="1"/>
</dbReference>
<dbReference type="Gene3D" id="1.50.40.10">
    <property type="entry name" value="Mitochondrial carrier domain"/>
    <property type="match status" value="1"/>
</dbReference>
<dbReference type="PROSITE" id="PS50920">
    <property type="entry name" value="SOLCAR"/>
    <property type="match status" value="3"/>
</dbReference>
<evidence type="ECO:0000256" key="4">
    <source>
        <dbReference type="ARBA" id="ARBA00022692"/>
    </source>
</evidence>
<name>A0A5N6TKV7_ASPAV</name>
<evidence type="ECO:0000256" key="2">
    <source>
        <dbReference type="ARBA" id="ARBA00006375"/>
    </source>
</evidence>
<proteinExistence type="inferred from homology"/>
<dbReference type="SUPFAM" id="SSF103506">
    <property type="entry name" value="Mitochondrial carrier"/>
    <property type="match status" value="1"/>
</dbReference>